<name>A0ABW4UEL1_9HYPH</name>
<proteinExistence type="predicted"/>
<reference evidence="2" key="1">
    <citation type="journal article" date="2019" name="Int. J. Syst. Evol. Microbiol.">
        <title>The Global Catalogue of Microorganisms (GCM) 10K type strain sequencing project: providing services to taxonomists for standard genome sequencing and annotation.</title>
        <authorList>
            <consortium name="The Broad Institute Genomics Platform"/>
            <consortium name="The Broad Institute Genome Sequencing Center for Infectious Disease"/>
            <person name="Wu L."/>
            <person name="Ma J."/>
        </authorList>
    </citation>
    <scope>NUCLEOTIDE SEQUENCE [LARGE SCALE GENOMIC DNA]</scope>
    <source>
        <strain evidence="2">CGMCC 1.16225</strain>
    </source>
</reference>
<accession>A0ABW4UEL1</accession>
<sequence>MSATLAWFTPVIPGQKSYRAVKMRILDPAEVAGLGVSADAWQPDGNQTNRGTVFTRVWSGAQAAVVAEGMSLQLKIHRDADPAAPVDELVPFGLAVSLAMPGEIRLYDQVRARVQPRPAQRAAP</sequence>
<comment type="caution">
    <text evidence="1">The sequence shown here is derived from an EMBL/GenBank/DDBJ whole genome shotgun (WGS) entry which is preliminary data.</text>
</comment>
<evidence type="ECO:0000313" key="2">
    <source>
        <dbReference type="Proteomes" id="UP001597405"/>
    </source>
</evidence>
<dbReference type="RefSeq" id="WP_378924381.1">
    <property type="nucleotide sequence ID" value="NZ_JBHUGZ010000012.1"/>
</dbReference>
<keyword evidence="2" id="KW-1185">Reference proteome</keyword>
<organism evidence="1 2">
    <name type="scientific">Mesorhizobium newzealandense</name>
    <dbReference type="NCBI Taxonomy" id="1300302"/>
    <lineage>
        <taxon>Bacteria</taxon>
        <taxon>Pseudomonadati</taxon>
        <taxon>Pseudomonadota</taxon>
        <taxon>Alphaproteobacteria</taxon>
        <taxon>Hyphomicrobiales</taxon>
        <taxon>Phyllobacteriaceae</taxon>
        <taxon>Mesorhizobium</taxon>
    </lineage>
</organism>
<gene>
    <name evidence="1" type="ORF">ACFSOZ_18915</name>
</gene>
<dbReference type="Proteomes" id="UP001597405">
    <property type="component" value="Unassembled WGS sequence"/>
</dbReference>
<evidence type="ECO:0000313" key="1">
    <source>
        <dbReference type="EMBL" id="MFD1984634.1"/>
    </source>
</evidence>
<protein>
    <submittedName>
        <fullName evidence="1">Uncharacterized protein</fullName>
    </submittedName>
</protein>
<dbReference type="EMBL" id="JBHUGZ010000012">
    <property type="protein sequence ID" value="MFD1984634.1"/>
    <property type="molecule type" value="Genomic_DNA"/>
</dbReference>